<dbReference type="GO" id="GO:0043138">
    <property type="term" value="F:3'-5' DNA helicase activity"/>
    <property type="evidence" value="ECO:0007669"/>
    <property type="project" value="TreeGrafter"/>
</dbReference>
<dbReference type="EMBL" id="LT629757">
    <property type="protein sequence ID" value="SDR84964.1"/>
    <property type="molecule type" value="Genomic_DNA"/>
</dbReference>
<dbReference type="Proteomes" id="UP000198859">
    <property type="component" value="Chromosome I"/>
</dbReference>
<evidence type="ECO:0000259" key="7">
    <source>
        <dbReference type="PROSITE" id="PS51198"/>
    </source>
</evidence>
<evidence type="ECO:0000313" key="8">
    <source>
        <dbReference type="EMBL" id="SDR84964.1"/>
    </source>
</evidence>
<protein>
    <submittedName>
        <fullName evidence="8">UvrD/REP helicase N-terminal domain-containing protein</fullName>
    </submittedName>
</protein>
<proteinExistence type="predicted"/>
<dbReference type="InterPro" id="IPR013986">
    <property type="entry name" value="DExx_box_DNA_helicase_dom_sf"/>
</dbReference>
<dbReference type="PANTHER" id="PTHR11070">
    <property type="entry name" value="UVRD / RECB / PCRA DNA HELICASE FAMILY MEMBER"/>
    <property type="match status" value="1"/>
</dbReference>
<dbReference type="STRING" id="642780.SAMN04488570_0553"/>
<evidence type="ECO:0000256" key="4">
    <source>
        <dbReference type="ARBA" id="ARBA00022840"/>
    </source>
</evidence>
<feature type="binding site" evidence="6">
    <location>
        <begin position="5"/>
        <end position="12"/>
    </location>
    <ligand>
        <name>ATP</name>
        <dbReference type="ChEBI" id="CHEBI:30616"/>
    </ligand>
</feature>
<keyword evidence="5" id="KW-0238">DNA-binding</keyword>
<keyword evidence="4 6" id="KW-0067">ATP-binding</keyword>
<dbReference type="GO" id="GO:0005524">
    <property type="term" value="F:ATP binding"/>
    <property type="evidence" value="ECO:0007669"/>
    <property type="project" value="UniProtKB-UniRule"/>
</dbReference>
<dbReference type="GO" id="GO:0000725">
    <property type="term" value="P:recombinational repair"/>
    <property type="evidence" value="ECO:0007669"/>
    <property type="project" value="TreeGrafter"/>
</dbReference>
<dbReference type="Gene3D" id="1.10.10.160">
    <property type="match status" value="1"/>
</dbReference>
<keyword evidence="3 6" id="KW-0347">Helicase</keyword>
<feature type="domain" description="UvrD-like helicase ATP-binding" evidence="7">
    <location>
        <begin position="1"/>
        <end position="258"/>
    </location>
</feature>
<dbReference type="SUPFAM" id="SSF52540">
    <property type="entry name" value="P-loop containing nucleoside triphosphate hydrolases"/>
    <property type="match status" value="1"/>
</dbReference>
<keyword evidence="9" id="KW-1185">Reference proteome</keyword>
<accession>A0A1H1MDQ4</accession>
<name>A0A1H1MDQ4_9ACTN</name>
<dbReference type="InterPro" id="IPR027417">
    <property type="entry name" value="P-loop_NTPase"/>
</dbReference>
<gene>
    <name evidence="8" type="ORF">SAMN04488570_0553</name>
</gene>
<dbReference type="Gene3D" id="3.40.50.300">
    <property type="entry name" value="P-loop containing nucleotide triphosphate hydrolases"/>
    <property type="match status" value="1"/>
</dbReference>
<organism evidence="8 9">
    <name type="scientific">Nocardioides scoriae</name>
    <dbReference type="NCBI Taxonomy" id="642780"/>
    <lineage>
        <taxon>Bacteria</taxon>
        <taxon>Bacillati</taxon>
        <taxon>Actinomycetota</taxon>
        <taxon>Actinomycetes</taxon>
        <taxon>Propionibacteriales</taxon>
        <taxon>Nocardioidaceae</taxon>
        <taxon>Nocardioides</taxon>
    </lineage>
</organism>
<evidence type="ECO:0000256" key="6">
    <source>
        <dbReference type="PROSITE-ProRule" id="PRU00560"/>
    </source>
</evidence>
<dbReference type="GO" id="GO:0003677">
    <property type="term" value="F:DNA binding"/>
    <property type="evidence" value="ECO:0007669"/>
    <property type="project" value="UniProtKB-KW"/>
</dbReference>
<reference evidence="9" key="1">
    <citation type="submission" date="2016-10" db="EMBL/GenBank/DDBJ databases">
        <authorList>
            <person name="Varghese N."/>
            <person name="Submissions S."/>
        </authorList>
    </citation>
    <scope>NUCLEOTIDE SEQUENCE [LARGE SCALE GENOMIC DNA]</scope>
    <source>
        <strain evidence="9">DSM 22127</strain>
    </source>
</reference>
<evidence type="ECO:0000256" key="1">
    <source>
        <dbReference type="ARBA" id="ARBA00022741"/>
    </source>
</evidence>
<keyword evidence="2 6" id="KW-0378">Hydrolase</keyword>
<dbReference type="Pfam" id="PF00580">
    <property type="entry name" value="UvrD-helicase"/>
    <property type="match status" value="1"/>
</dbReference>
<dbReference type="GO" id="GO:0016787">
    <property type="term" value="F:hydrolase activity"/>
    <property type="evidence" value="ECO:0007669"/>
    <property type="project" value="UniProtKB-UniRule"/>
</dbReference>
<dbReference type="InterPro" id="IPR000212">
    <property type="entry name" value="DNA_helicase_UvrD/REP"/>
</dbReference>
<dbReference type="PANTHER" id="PTHR11070:SF2">
    <property type="entry name" value="ATP-DEPENDENT DNA HELICASE SRS2"/>
    <property type="match status" value="1"/>
</dbReference>
<evidence type="ECO:0000256" key="2">
    <source>
        <dbReference type="ARBA" id="ARBA00022801"/>
    </source>
</evidence>
<dbReference type="PROSITE" id="PS51198">
    <property type="entry name" value="UVRD_HELICASE_ATP_BIND"/>
    <property type="match status" value="1"/>
</dbReference>
<dbReference type="AlphaFoldDB" id="A0A1H1MDQ4"/>
<keyword evidence="1 6" id="KW-0547">Nucleotide-binding</keyword>
<evidence type="ECO:0000256" key="3">
    <source>
        <dbReference type="ARBA" id="ARBA00022806"/>
    </source>
</evidence>
<evidence type="ECO:0000256" key="5">
    <source>
        <dbReference type="ARBA" id="ARBA00023125"/>
    </source>
</evidence>
<dbReference type="InterPro" id="IPR014016">
    <property type="entry name" value="UvrD-like_ATP-bd"/>
</dbReference>
<sequence>MFLAACPGSGKTRTAATRVGRLIRSDVAVAACSYTNVGVAAIRDVITKELGIVPNSRHFIGTLHRFLLRYVTYPFGHVLFNGPTLRLVQDESALWPVLLVDGDARKRISIASFRMRPDRSMRLQNLPLTIGSSPEQVMESCADEARAQKIRMLRRGLVSFDDAMYVALRVLQTHPAIAASVARRFAELLIDEAQDTSELQLACVREIADSGGLDSLTLVGDIEQSISAYTGASAEGCEALATHRGLTRIDLVENHRSSQKICNVAVHFCSRTTPDVAVGPDASHPVEPELLVYDPRDARTVLPRFESRLAELGEDLRDAAVLARSNKLCDEINGVALVVDIAPRPLLLGRAVAAVRGSGTLSRSDVELVERLLCFAAHGHEDVSALQDRRELRSGVMCLLRAAPELDTDLRAWIRAASRTLDQVTATLVATPAKTGGQVLRSAAGQEGHVARQFFTPQPATLSAQTVHDIKGESRGATLVVIDKTRGRARGQSSLWAQPLLGEAVAPEDAEELRIAYVALTRARRYSAVAIPNDCPEDIIGAFKAVGFRLRNS</sequence>
<evidence type="ECO:0000313" key="9">
    <source>
        <dbReference type="Proteomes" id="UP000198859"/>
    </source>
</evidence>